<dbReference type="EMBL" id="JNVM01000013">
    <property type="protein sequence ID" value="KEQ24972.1"/>
    <property type="molecule type" value="Genomic_DNA"/>
</dbReference>
<dbReference type="AlphaFoldDB" id="A0A081P2P9"/>
<evidence type="ECO:0000256" key="1">
    <source>
        <dbReference type="SAM" id="MobiDB-lite"/>
    </source>
</evidence>
<evidence type="ECO:0000313" key="2">
    <source>
        <dbReference type="EMBL" id="KEQ24972.1"/>
    </source>
</evidence>
<dbReference type="Pfam" id="PF11208">
    <property type="entry name" value="DUF2992"/>
    <property type="match status" value="1"/>
</dbReference>
<feature type="compositionally biased region" description="Basic and acidic residues" evidence="1">
    <location>
        <begin position="110"/>
        <end position="126"/>
    </location>
</feature>
<dbReference type="Proteomes" id="UP000028123">
    <property type="component" value="Unassembled WGS sequence"/>
</dbReference>
<name>A0A081P2P9_9BACL</name>
<protein>
    <recommendedName>
        <fullName evidence="4">DUF2992 domain-containing protein</fullName>
    </recommendedName>
</protein>
<dbReference type="InterPro" id="IPR016787">
    <property type="entry name" value="UCP021328"/>
</dbReference>
<sequence>MKLTVYFEGEFWVGVTEHETDGKVKATRHVFGSEPYDAEVMEFVQFRMLPLLAQTSVGVSVDALARRGRVNPKRLAREAAREMDRKGIRGAAQEALKLDLEHRKKTRKIVSREQREAEKERKREIAIQKAKAKHRGR</sequence>
<accession>A0A081P2P9</accession>
<reference evidence="2 3" key="1">
    <citation type="submission" date="2014-06" db="EMBL/GenBank/DDBJ databases">
        <title>Draft genome sequence of Paenibacillus sp. MSt1.</title>
        <authorList>
            <person name="Aw Y.K."/>
            <person name="Ong K.S."/>
            <person name="Gan H.M."/>
            <person name="Lee S.M."/>
        </authorList>
    </citation>
    <scope>NUCLEOTIDE SEQUENCE [LARGE SCALE GENOMIC DNA]</scope>
    <source>
        <strain evidence="2 3">MSt1</strain>
    </source>
</reference>
<comment type="caution">
    <text evidence="2">The sequence shown here is derived from an EMBL/GenBank/DDBJ whole genome shotgun (WGS) entry which is preliminary data.</text>
</comment>
<evidence type="ECO:0008006" key="4">
    <source>
        <dbReference type="Google" id="ProtNLM"/>
    </source>
</evidence>
<gene>
    <name evidence="2" type="ORF">ET33_06330</name>
</gene>
<dbReference type="OrthoDB" id="4570726at2"/>
<proteinExistence type="predicted"/>
<feature type="region of interest" description="Disordered" evidence="1">
    <location>
        <begin position="107"/>
        <end position="137"/>
    </location>
</feature>
<evidence type="ECO:0000313" key="3">
    <source>
        <dbReference type="Proteomes" id="UP000028123"/>
    </source>
</evidence>
<organism evidence="2 3">
    <name type="scientific">Paenibacillus tyrfis</name>
    <dbReference type="NCBI Taxonomy" id="1501230"/>
    <lineage>
        <taxon>Bacteria</taxon>
        <taxon>Bacillati</taxon>
        <taxon>Bacillota</taxon>
        <taxon>Bacilli</taxon>
        <taxon>Bacillales</taxon>
        <taxon>Paenibacillaceae</taxon>
        <taxon>Paenibacillus</taxon>
    </lineage>
</organism>
<dbReference type="eggNOG" id="ENOG502ZBVG">
    <property type="taxonomic scope" value="Bacteria"/>
</dbReference>
<dbReference type="PIRSF" id="PIRSF021328">
    <property type="entry name" value="UCP021328"/>
    <property type="match status" value="1"/>
</dbReference>
<dbReference type="RefSeq" id="WP_036684192.1">
    <property type="nucleotide sequence ID" value="NZ_JNVM01000013.1"/>
</dbReference>
<keyword evidence="3" id="KW-1185">Reference proteome</keyword>